<evidence type="ECO:0000313" key="2">
    <source>
        <dbReference type="Proteomes" id="UP000001194"/>
    </source>
</evidence>
<accession>B0DS10</accession>
<dbReference type="InParanoid" id="B0DS10"/>
<reference evidence="1 2" key="1">
    <citation type="journal article" date="2008" name="Nature">
        <title>The genome of Laccaria bicolor provides insights into mycorrhizal symbiosis.</title>
        <authorList>
            <person name="Martin F."/>
            <person name="Aerts A."/>
            <person name="Ahren D."/>
            <person name="Brun A."/>
            <person name="Danchin E.G.J."/>
            <person name="Duchaussoy F."/>
            <person name="Gibon J."/>
            <person name="Kohler A."/>
            <person name="Lindquist E."/>
            <person name="Pereda V."/>
            <person name="Salamov A."/>
            <person name="Shapiro H.J."/>
            <person name="Wuyts J."/>
            <person name="Blaudez D."/>
            <person name="Buee M."/>
            <person name="Brokstein P."/>
            <person name="Canbaeck B."/>
            <person name="Cohen D."/>
            <person name="Courty P.E."/>
            <person name="Coutinho P.M."/>
            <person name="Delaruelle C."/>
            <person name="Detter J.C."/>
            <person name="Deveau A."/>
            <person name="DiFazio S."/>
            <person name="Duplessis S."/>
            <person name="Fraissinet-Tachet L."/>
            <person name="Lucic E."/>
            <person name="Frey-Klett P."/>
            <person name="Fourrey C."/>
            <person name="Feussner I."/>
            <person name="Gay G."/>
            <person name="Grimwood J."/>
            <person name="Hoegger P.J."/>
            <person name="Jain P."/>
            <person name="Kilaru S."/>
            <person name="Labbe J."/>
            <person name="Lin Y.C."/>
            <person name="Legue V."/>
            <person name="Le Tacon F."/>
            <person name="Marmeisse R."/>
            <person name="Melayah D."/>
            <person name="Montanini B."/>
            <person name="Muratet M."/>
            <person name="Nehls U."/>
            <person name="Niculita-Hirzel H."/>
            <person name="Oudot-Le Secq M.P."/>
            <person name="Peter M."/>
            <person name="Quesneville H."/>
            <person name="Rajashekar B."/>
            <person name="Reich M."/>
            <person name="Rouhier N."/>
            <person name="Schmutz J."/>
            <person name="Yin T."/>
            <person name="Chalot M."/>
            <person name="Henrissat B."/>
            <person name="Kuees U."/>
            <person name="Lucas S."/>
            <person name="Van de Peer Y."/>
            <person name="Podila G.K."/>
            <person name="Polle A."/>
            <person name="Pukkila P.J."/>
            <person name="Richardson P.M."/>
            <person name="Rouze P."/>
            <person name="Sanders I.R."/>
            <person name="Stajich J.E."/>
            <person name="Tunlid A."/>
            <person name="Tuskan G."/>
            <person name="Grigoriev I.V."/>
        </authorList>
    </citation>
    <scope>NUCLEOTIDE SEQUENCE [LARGE SCALE GENOMIC DNA]</scope>
    <source>
        <strain evidence="2">S238N-H82 / ATCC MYA-4686</strain>
    </source>
</reference>
<dbReference type="AlphaFoldDB" id="B0DS10"/>
<dbReference type="KEGG" id="lbc:LACBIDRAFT_308293"/>
<organism evidence="2">
    <name type="scientific">Laccaria bicolor (strain S238N-H82 / ATCC MYA-4686)</name>
    <name type="common">Bicoloured deceiver</name>
    <name type="synonym">Laccaria laccata var. bicolor</name>
    <dbReference type="NCBI Taxonomy" id="486041"/>
    <lineage>
        <taxon>Eukaryota</taxon>
        <taxon>Fungi</taxon>
        <taxon>Dikarya</taxon>
        <taxon>Basidiomycota</taxon>
        <taxon>Agaricomycotina</taxon>
        <taxon>Agaricomycetes</taxon>
        <taxon>Agaricomycetidae</taxon>
        <taxon>Agaricales</taxon>
        <taxon>Agaricineae</taxon>
        <taxon>Hydnangiaceae</taxon>
        <taxon>Laccaria</taxon>
    </lineage>
</organism>
<protein>
    <submittedName>
        <fullName evidence="1">Predicted protein</fullName>
    </submittedName>
</protein>
<proteinExistence type="predicted"/>
<keyword evidence="2" id="KW-1185">Reference proteome</keyword>
<name>B0DS10_LACBS</name>
<dbReference type="EMBL" id="DS547129">
    <property type="protein sequence ID" value="EDR02705.1"/>
    <property type="molecule type" value="Genomic_DNA"/>
</dbReference>
<dbReference type="HOGENOM" id="CLU_3069096_0_0_1"/>
<dbReference type="Proteomes" id="UP000001194">
    <property type="component" value="Unassembled WGS sequence"/>
</dbReference>
<dbReference type="RefSeq" id="XP_001886749.1">
    <property type="nucleotide sequence ID" value="XM_001886714.1"/>
</dbReference>
<gene>
    <name evidence="1" type="ORF">LACBIDRAFT_308293</name>
</gene>
<evidence type="ECO:0000313" key="1">
    <source>
        <dbReference type="EMBL" id="EDR02705.1"/>
    </source>
</evidence>
<sequence>MHMTIIQSPSSVILDPRESLSLSLMCLDASHVQISILWLFGHVQRLQKVLVTC</sequence>
<dbReference type="GeneID" id="6082385"/>